<dbReference type="AlphaFoldDB" id="A0A1X2G5K0"/>
<dbReference type="GO" id="GO:0005525">
    <property type="term" value="F:GTP binding"/>
    <property type="evidence" value="ECO:0007669"/>
    <property type="project" value="UniProtKB-KW"/>
</dbReference>
<evidence type="ECO:0000313" key="8">
    <source>
        <dbReference type="EMBL" id="ORX45659.1"/>
    </source>
</evidence>
<proteinExistence type="inferred from homology"/>
<keyword evidence="9" id="KW-1185">Reference proteome</keyword>
<keyword evidence="8" id="KW-0378">Hydrolase</keyword>
<dbReference type="InterPro" id="IPR027417">
    <property type="entry name" value="P-loop_NTPase"/>
</dbReference>
<dbReference type="OrthoDB" id="391988at2759"/>
<dbReference type="NCBIfam" id="TIGR00231">
    <property type="entry name" value="small_GTP"/>
    <property type="match status" value="1"/>
</dbReference>
<evidence type="ECO:0000256" key="4">
    <source>
        <dbReference type="ARBA" id="ARBA00022741"/>
    </source>
</evidence>
<keyword evidence="6" id="KW-0342">GTP-binding</keyword>
<dbReference type="InterPro" id="IPR005225">
    <property type="entry name" value="Small_GTP-bd"/>
</dbReference>
<keyword evidence="5" id="KW-0460">Magnesium</keyword>
<dbReference type="Proteomes" id="UP000242146">
    <property type="component" value="Unassembled WGS sequence"/>
</dbReference>
<dbReference type="GO" id="GO:0046872">
    <property type="term" value="F:metal ion binding"/>
    <property type="evidence" value="ECO:0007669"/>
    <property type="project" value="UniProtKB-KW"/>
</dbReference>
<dbReference type="GO" id="GO:0016787">
    <property type="term" value="F:hydrolase activity"/>
    <property type="evidence" value="ECO:0007669"/>
    <property type="project" value="UniProtKB-KW"/>
</dbReference>
<evidence type="ECO:0000313" key="9">
    <source>
        <dbReference type="Proteomes" id="UP000242146"/>
    </source>
</evidence>
<dbReference type="InterPro" id="IPR006073">
    <property type="entry name" value="GTP-bd"/>
</dbReference>
<accession>A0A1X2G5K0</accession>
<dbReference type="PANTHER" id="PTHR47560:SF1">
    <property type="entry name" value="EXPRESSED PROTEIN"/>
    <property type="match status" value="1"/>
</dbReference>
<keyword evidence="3" id="KW-0479">Metal-binding</keyword>
<dbReference type="NCBIfam" id="TIGR03598">
    <property type="entry name" value="GTPase_YsxC"/>
    <property type="match status" value="1"/>
</dbReference>
<dbReference type="Gene3D" id="3.40.50.300">
    <property type="entry name" value="P-loop containing nucleotide triphosphate hydrolases"/>
    <property type="match status" value="1"/>
</dbReference>
<dbReference type="HAMAP" id="MF_00321">
    <property type="entry name" value="GTPase_EngB"/>
    <property type="match status" value="1"/>
</dbReference>
<sequence length="294" mass="33661">MHSFNPLVKVFDNDESAAAASMTLSNRQKFKQVSPPASLYDRLERLGFDQLRRTKRFKKLKQKQYEKAKKDEKYEQRQKSDVHYKLPHLTFYAGAKAASSFPADTLLEVGFVGRSNVGKSSLLNALAETTIVRTSDKPGLTQQLNFYSAGSKFMLVDMPGYGFAHAEEEERESWLELIDTYINERKALKRIYVVIDGRHGLKVADLEFLKELDKKRVKFQVVLTKCDLVVLPTLARRLMVVENDIRSYRHAVRDVLAVSSKSQAGINQMRKEMLSLTGHLHPAKDKPSRDKEHE</sequence>
<comment type="caution">
    <text evidence="8">The sequence shown here is derived from an EMBL/GenBank/DDBJ whole genome shotgun (WGS) entry which is preliminary data.</text>
</comment>
<evidence type="ECO:0000256" key="5">
    <source>
        <dbReference type="ARBA" id="ARBA00022842"/>
    </source>
</evidence>
<comment type="cofactor">
    <cofactor evidence="1">
        <name>Mg(2+)</name>
        <dbReference type="ChEBI" id="CHEBI:18420"/>
    </cofactor>
</comment>
<dbReference type="InterPro" id="IPR030393">
    <property type="entry name" value="G_ENGB_dom"/>
</dbReference>
<evidence type="ECO:0000256" key="6">
    <source>
        <dbReference type="ARBA" id="ARBA00023134"/>
    </source>
</evidence>
<dbReference type="SUPFAM" id="SSF52540">
    <property type="entry name" value="P-loop containing nucleoside triphosphate hydrolases"/>
    <property type="match status" value="1"/>
</dbReference>
<evidence type="ECO:0000256" key="3">
    <source>
        <dbReference type="ARBA" id="ARBA00022723"/>
    </source>
</evidence>
<name>A0A1X2G5K0_9FUNG</name>
<dbReference type="PROSITE" id="PS51706">
    <property type="entry name" value="G_ENGB"/>
    <property type="match status" value="1"/>
</dbReference>
<evidence type="ECO:0000256" key="1">
    <source>
        <dbReference type="ARBA" id="ARBA00001946"/>
    </source>
</evidence>
<evidence type="ECO:0000259" key="7">
    <source>
        <dbReference type="PROSITE" id="PS51706"/>
    </source>
</evidence>
<organism evidence="8 9">
    <name type="scientific">Hesseltinella vesiculosa</name>
    <dbReference type="NCBI Taxonomy" id="101127"/>
    <lineage>
        <taxon>Eukaryota</taxon>
        <taxon>Fungi</taxon>
        <taxon>Fungi incertae sedis</taxon>
        <taxon>Mucoromycota</taxon>
        <taxon>Mucoromycotina</taxon>
        <taxon>Mucoromycetes</taxon>
        <taxon>Mucorales</taxon>
        <taxon>Cunninghamellaceae</taxon>
        <taxon>Hesseltinella</taxon>
    </lineage>
</organism>
<evidence type="ECO:0000256" key="2">
    <source>
        <dbReference type="ARBA" id="ARBA00009638"/>
    </source>
</evidence>
<dbReference type="STRING" id="101127.A0A1X2G5K0"/>
<keyword evidence="4" id="KW-0547">Nucleotide-binding</keyword>
<feature type="domain" description="EngB-type G" evidence="7">
    <location>
        <begin position="105"/>
        <end position="279"/>
    </location>
</feature>
<gene>
    <name evidence="8" type="ORF">DM01DRAFT_1368653</name>
</gene>
<dbReference type="CDD" id="cd01876">
    <property type="entry name" value="YihA_EngB"/>
    <property type="match status" value="1"/>
</dbReference>
<dbReference type="Pfam" id="PF01926">
    <property type="entry name" value="MMR_HSR1"/>
    <property type="match status" value="1"/>
</dbReference>
<comment type="similarity">
    <text evidence="2">Belongs to the TRAFAC class TrmE-Era-EngA-EngB-Septin-like GTPase superfamily. EngB GTPase family.</text>
</comment>
<dbReference type="EMBL" id="MCGT01000041">
    <property type="protein sequence ID" value="ORX45659.1"/>
    <property type="molecule type" value="Genomic_DNA"/>
</dbReference>
<protein>
    <submittedName>
        <fullName evidence="8">P-loop containing nucleoside triphosphate hydrolase protein</fullName>
    </submittedName>
</protein>
<reference evidence="8 9" key="1">
    <citation type="submission" date="2016-07" db="EMBL/GenBank/DDBJ databases">
        <title>Pervasive Adenine N6-methylation of Active Genes in Fungi.</title>
        <authorList>
            <consortium name="DOE Joint Genome Institute"/>
            <person name="Mondo S.J."/>
            <person name="Dannebaum R.O."/>
            <person name="Kuo R.C."/>
            <person name="Labutti K."/>
            <person name="Haridas S."/>
            <person name="Kuo A."/>
            <person name="Salamov A."/>
            <person name="Ahrendt S.R."/>
            <person name="Lipzen A."/>
            <person name="Sullivan W."/>
            <person name="Andreopoulos W.B."/>
            <person name="Clum A."/>
            <person name="Lindquist E."/>
            <person name="Daum C."/>
            <person name="Ramamoorthy G.K."/>
            <person name="Gryganskyi A."/>
            <person name="Culley D."/>
            <person name="Magnuson J.K."/>
            <person name="James T.Y."/>
            <person name="O'Malley M.A."/>
            <person name="Stajich J.E."/>
            <person name="Spatafora J.W."/>
            <person name="Visel A."/>
            <person name="Grigoriev I.V."/>
        </authorList>
    </citation>
    <scope>NUCLEOTIDE SEQUENCE [LARGE SCALE GENOMIC DNA]</scope>
    <source>
        <strain evidence="8 9">NRRL 3301</strain>
    </source>
</reference>
<dbReference type="PANTHER" id="PTHR47560">
    <property type="entry name" value="EXPRESSED PROTEIN"/>
    <property type="match status" value="1"/>
</dbReference>
<dbReference type="InterPro" id="IPR019987">
    <property type="entry name" value="GTP-bd_ribosome_bio_YsxC"/>
</dbReference>